<keyword evidence="4" id="KW-1185">Reference proteome</keyword>
<protein>
    <submittedName>
        <fullName evidence="3">Uncharacterized protein</fullName>
    </submittedName>
</protein>
<feature type="compositionally biased region" description="Low complexity" evidence="2">
    <location>
        <begin position="476"/>
        <end position="494"/>
    </location>
</feature>
<dbReference type="AlphaFoldDB" id="A0ABD2K5U9"/>
<gene>
    <name evidence="3" type="ORF">niasHT_027638</name>
</gene>
<accession>A0ABD2K5U9</accession>
<evidence type="ECO:0000256" key="2">
    <source>
        <dbReference type="SAM" id="MobiDB-lite"/>
    </source>
</evidence>
<feature type="region of interest" description="Disordered" evidence="2">
    <location>
        <begin position="456"/>
        <end position="600"/>
    </location>
</feature>
<feature type="compositionally biased region" description="Polar residues" evidence="2">
    <location>
        <begin position="501"/>
        <end position="511"/>
    </location>
</feature>
<dbReference type="EMBL" id="JBICBT010000830">
    <property type="protein sequence ID" value="KAL3098093.1"/>
    <property type="molecule type" value="Genomic_DNA"/>
</dbReference>
<feature type="region of interest" description="Disordered" evidence="2">
    <location>
        <begin position="353"/>
        <end position="387"/>
    </location>
</feature>
<dbReference type="Proteomes" id="UP001620626">
    <property type="component" value="Unassembled WGS sequence"/>
</dbReference>
<comment type="caution">
    <text evidence="3">The sequence shown here is derived from an EMBL/GenBank/DDBJ whole genome shotgun (WGS) entry which is preliminary data.</text>
</comment>
<name>A0ABD2K5U9_9BILA</name>
<feature type="region of interest" description="Disordered" evidence="2">
    <location>
        <begin position="129"/>
        <end position="199"/>
    </location>
</feature>
<feature type="compositionally biased region" description="Gly residues" evidence="2">
    <location>
        <begin position="550"/>
        <end position="559"/>
    </location>
</feature>
<reference evidence="3 4" key="1">
    <citation type="submission" date="2024-10" db="EMBL/GenBank/DDBJ databases">
        <authorList>
            <person name="Kim D."/>
        </authorList>
    </citation>
    <scope>NUCLEOTIDE SEQUENCE [LARGE SCALE GENOMIC DNA]</scope>
    <source>
        <strain evidence="3">BH-2024</strain>
    </source>
</reference>
<organism evidence="3 4">
    <name type="scientific">Heterodera trifolii</name>
    <dbReference type="NCBI Taxonomy" id="157864"/>
    <lineage>
        <taxon>Eukaryota</taxon>
        <taxon>Metazoa</taxon>
        <taxon>Ecdysozoa</taxon>
        <taxon>Nematoda</taxon>
        <taxon>Chromadorea</taxon>
        <taxon>Rhabditida</taxon>
        <taxon>Tylenchina</taxon>
        <taxon>Tylenchomorpha</taxon>
        <taxon>Tylenchoidea</taxon>
        <taxon>Heteroderidae</taxon>
        <taxon>Heteroderinae</taxon>
        <taxon>Heterodera</taxon>
    </lineage>
</organism>
<feature type="compositionally biased region" description="Low complexity" evidence="2">
    <location>
        <begin position="26"/>
        <end position="59"/>
    </location>
</feature>
<feature type="compositionally biased region" description="Basic and acidic residues" evidence="2">
    <location>
        <begin position="159"/>
        <end position="180"/>
    </location>
</feature>
<evidence type="ECO:0000256" key="1">
    <source>
        <dbReference type="SAM" id="Coils"/>
    </source>
</evidence>
<feature type="compositionally biased region" description="Low complexity" evidence="2">
    <location>
        <begin position="521"/>
        <end position="549"/>
    </location>
</feature>
<keyword evidence="1" id="KW-0175">Coiled coil</keyword>
<feature type="coiled-coil region" evidence="1">
    <location>
        <begin position="243"/>
        <end position="270"/>
    </location>
</feature>
<proteinExistence type="predicted"/>
<sequence>MALSSPISQSSAAAVLVDQHQLQLLRQPRHSSLSSSPSSYSNPSPYSTPSSDDSITSSLKMQYNGRDENNDEGGRWVAMARAAADDGGGNGGGVLSMLQKAFCSNLFASSPSATYRSVLTRASMDSGLELDEMEKSRRDERRKQDKRREGTREEEEEQEKMMEEGESGRERENESEKAKSGETTADAESAETERAEENKKRRSIGRLFSLLLFPSANSSPAPFPMFDFPALPSSTSFALSSPVAQLSHSNAVLIQENERLNDRVGELELMLRDHVAHINSIYHSLHSLHGFHALQLPDGELVHLSQFQGFPLRFICTKTTESEAIVADEEQHRILEQATDNSHTVGQARRFMLQQRQRHRQQQGSVNESLSSGSSSSFASSSSTFDSSLAADPTDFSLAMMRRLCIRPVARDDSEEMQAFMEWLKSGDSAGNESIANGDFSAPFSVTKSCAWPKTEMDAEGTSGTESKQSAEHEAASANGASVASSVAQRSQRQPPVYSVMSKSQRMRTQCPSLSSRRRSPLLSPASSSSSASFLAAPSSPSSATFTHHGGFGGGGGSASGADETAAARSPRRSGIGITNMKRMGSRPSDAQKSAKRHLI</sequence>
<feature type="compositionally biased region" description="Low complexity" evidence="2">
    <location>
        <begin position="362"/>
        <end position="387"/>
    </location>
</feature>
<feature type="region of interest" description="Disordered" evidence="2">
    <location>
        <begin position="26"/>
        <end position="73"/>
    </location>
</feature>
<evidence type="ECO:0000313" key="3">
    <source>
        <dbReference type="EMBL" id="KAL3098093.1"/>
    </source>
</evidence>
<evidence type="ECO:0000313" key="4">
    <source>
        <dbReference type="Proteomes" id="UP001620626"/>
    </source>
</evidence>
<feature type="compositionally biased region" description="Basic and acidic residues" evidence="2">
    <location>
        <begin position="133"/>
        <end position="151"/>
    </location>
</feature>